<dbReference type="AlphaFoldDB" id="A0A1Q3DHA7"/>
<organism evidence="3 4">
    <name type="scientific">Cephalotus follicularis</name>
    <name type="common">Albany pitcher plant</name>
    <dbReference type="NCBI Taxonomy" id="3775"/>
    <lineage>
        <taxon>Eukaryota</taxon>
        <taxon>Viridiplantae</taxon>
        <taxon>Streptophyta</taxon>
        <taxon>Embryophyta</taxon>
        <taxon>Tracheophyta</taxon>
        <taxon>Spermatophyta</taxon>
        <taxon>Magnoliopsida</taxon>
        <taxon>eudicotyledons</taxon>
        <taxon>Gunneridae</taxon>
        <taxon>Pentapetalae</taxon>
        <taxon>rosids</taxon>
        <taxon>fabids</taxon>
        <taxon>Oxalidales</taxon>
        <taxon>Cephalotaceae</taxon>
        <taxon>Cephalotus</taxon>
    </lineage>
</organism>
<feature type="domain" description="Calmodulin binding protein-like N-terminal" evidence="2">
    <location>
        <begin position="87"/>
        <end position="234"/>
    </location>
</feature>
<evidence type="ECO:0000259" key="2">
    <source>
        <dbReference type="Pfam" id="PF07887"/>
    </source>
</evidence>
<dbReference type="InParanoid" id="A0A1Q3DHA7"/>
<evidence type="ECO:0000313" key="4">
    <source>
        <dbReference type="Proteomes" id="UP000187406"/>
    </source>
</evidence>
<dbReference type="STRING" id="3775.A0A1Q3DHA7"/>
<accession>A0A1Q3DHA7</accession>
<keyword evidence="4" id="KW-1185">Reference proteome</keyword>
<feature type="non-terminal residue" evidence="3">
    <location>
        <position position="238"/>
    </location>
</feature>
<name>A0A1Q3DHA7_CEPFO</name>
<dbReference type="PANTHER" id="PTHR31713:SF42">
    <property type="entry name" value="PROTEIN SAR DEFICIENT 1"/>
    <property type="match status" value="1"/>
</dbReference>
<gene>
    <name evidence="3" type="ORF">CFOL_v3_35311</name>
</gene>
<dbReference type="GO" id="GO:0043565">
    <property type="term" value="F:sequence-specific DNA binding"/>
    <property type="evidence" value="ECO:0007669"/>
    <property type="project" value="TreeGrafter"/>
</dbReference>
<sequence length="238" mass="27165">MAAKRFFNESSDDNDQPSDKRIRNRPSFPSVIGEAVEVNSLRNLCSALEPFLRRVVNEEMERSLRNSLRSFAWSPSLRIQALEPSRLKLIFSKNLSLHIFTGNKILDLENSQLQIRLVDTRGEQIIQANLPHPVKIDIVVLDGDFPMEDCDVWTIDEFESNIVKERTGRRPLLTGELSVTLRDGIALIGDIEFTDNSSWIRSRKFRIGAKVGQGSHQGFRIREAMTEAFVVKDHRGEC</sequence>
<dbReference type="Proteomes" id="UP000187406">
    <property type="component" value="Unassembled WGS sequence"/>
</dbReference>
<evidence type="ECO:0000313" key="3">
    <source>
        <dbReference type="EMBL" id="GAV91926.1"/>
    </source>
</evidence>
<dbReference type="Pfam" id="PF07887">
    <property type="entry name" value="Calmodulin_bind"/>
    <property type="match status" value="1"/>
</dbReference>
<reference evidence="4" key="1">
    <citation type="submission" date="2016-04" db="EMBL/GenBank/DDBJ databases">
        <title>Cephalotus genome sequencing.</title>
        <authorList>
            <person name="Fukushima K."/>
            <person name="Hasebe M."/>
            <person name="Fang X."/>
        </authorList>
    </citation>
    <scope>NUCLEOTIDE SEQUENCE [LARGE SCALE GENOMIC DNA]</scope>
    <source>
        <strain evidence="4">cv. St1</strain>
    </source>
</reference>
<feature type="region of interest" description="Disordered" evidence="1">
    <location>
        <begin position="1"/>
        <end position="26"/>
    </location>
</feature>
<protein>
    <submittedName>
        <fullName evidence="3">Calmodulin_bind domain-containing protein</fullName>
    </submittedName>
</protein>
<evidence type="ECO:0000256" key="1">
    <source>
        <dbReference type="SAM" id="MobiDB-lite"/>
    </source>
</evidence>
<proteinExistence type="predicted"/>
<dbReference type="OrthoDB" id="757051at2759"/>
<dbReference type="PANTHER" id="PTHR31713">
    <property type="entry name" value="OS02G0177800 PROTEIN"/>
    <property type="match status" value="1"/>
</dbReference>
<dbReference type="EMBL" id="BDDD01008389">
    <property type="protein sequence ID" value="GAV91926.1"/>
    <property type="molecule type" value="Genomic_DNA"/>
</dbReference>
<dbReference type="GO" id="GO:0080142">
    <property type="term" value="P:regulation of salicylic acid biosynthetic process"/>
    <property type="evidence" value="ECO:0007669"/>
    <property type="project" value="TreeGrafter"/>
</dbReference>
<dbReference type="GO" id="GO:0005516">
    <property type="term" value="F:calmodulin binding"/>
    <property type="evidence" value="ECO:0007669"/>
    <property type="project" value="InterPro"/>
</dbReference>
<dbReference type="InterPro" id="IPR012416">
    <property type="entry name" value="CBP60"/>
</dbReference>
<dbReference type="InterPro" id="IPR046831">
    <property type="entry name" value="Calmodulin_bind_N"/>
</dbReference>
<dbReference type="GO" id="GO:0005634">
    <property type="term" value="C:nucleus"/>
    <property type="evidence" value="ECO:0007669"/>
    <property type="project" value="TreeGrafter"/>
</dbReference>
<comment type="caution">
    <text evidence="3">The sequence shown here is derived from an EMBL/GenBank/DDBJ whole genome shotgun (WGS) entry which is preliminary data.</text>
</comment>
<dbReference type="GO" id="GO:0003700">
    <property type="term" value="F:DNA-binding transcription factor activity"/>
    <property type="evidence" value="ECO:0007669"/>
    <property type="project" value="TreeGrafter"/>
</dbReference>